<accession>A0A9X1RBF2</accession>
<sequence length="77" mass="9134">MSPKRAAHFRAVKFVYHIHLQKLAEELGDQQKAEKALRWIWEAIHFHDRDPYELVRGASQPMPTKLIKPSELPRYRA</sequence>
<dbReference type="RefSeq" id="WP_237890763.1">
    <property type="nucleotide sequence ID" value="NZ_JAKLTY010000012.1"/>
</dbReference>
<organism evidence="1 2">
    <name type="scientific">Bradyrhizobium zhengyangense</name>
    <dbReference type="NCBI Taxonomy" id="2911009"/>
    <lineage>
        <taxon>Bacteria</taxon>
        <taxon>Pseudomonadati</taxon>
        <taxon>Pseudomonadota</taxon>
        <taxon>Alphaproteobacteria</taxon>
        <taxon>Hyphomicrobiales</taxon>
        <taxon>Nitrobacteraceae</taxon>
        <taxon>Bradyrhizobium</taxon>
    </lineage>
</organism>
<dbReference type="Proteomes" id="UP001139054">
    <property type="component" value="Unassembled WGS sequence"/>
</dbReference>
<name>A0A9X1RBF2_9BRAD</name>
<proteinExistence type="predicted"/>
<gene>
    <name evidence="1" type="ORF">L6654_19580</name>
</gene>
<dbReference type="EMBL" id="JAKLTY010000012">
    <property type="protein sequence ID" value="MCG2628841.1"/>
    <property type="molecule type" value="Genomic_DNA"/>
</dbReference>
<reference evidence="1" key="1">
    <citation type="submission" date="2022-01" db="EMBL/GenBank/DDBJ databases">
        <title>Genome sequnece data of strain Bradyrhizobium sp. nov.</title>
        <authorList>
            <person name="Zhang J."/>
        </authorList>
    </citation>
    <scope>NUCLEOTIDE SEQUENCE</scope>
    <source>
        <strain evidence="1">WYCCWR 13023</strain>
    </source>
</reference>
<evidence type="ECO:0000313" key="2">
    <source>
        <dbReference type="Proteomes" id="UP001139054"/>
    </source>
</evidence>
<protein>
    <submittedName>
        <fullName evidence="1">Uncharacterized protein</fullName>
    </submittedName>
</protein>
<dbReference type="AlphaFoldDB" id="A0A9X1RBF2"/>
<comment type="caution">
    <text evidence="1">The sequence shown here is derived from an EMBL/GenBank/DDBJ whole genome shotgun (WGS) entry which is preliminary data.</text>
</comment>
<evidence type="ECO:0000313" key="1">
    <source>
        <dbReference type="EMBL" id="MCG2628841.1"/>
    </source>
</evidence>